<dbReference type="GO" id="GO:0055085">
    <property type="term" value="P:transmembrane transport"/>
    <property type="evidence" value="ECO:0007669"/>
    <property type="project" value="InterPro"/>
</dbReference>
<comment type="caution">
    <text evidence="9">The sequence shown here is derived from an EMBL/GenBank/DDBJ whole genome shotgun (WGS) entry which is preliminary data.</text>
</comment>
<keyword evidence="5 7" id="KW-1133">Transmembrane helix</keyword>
<evidence type="ECO:0000313" key="9">
    <source>
        <dbReference type="EMBL" id="TCV00757.1"/>
    </source>
</evidence>
<accession>A0A4R3V6Q3</accession>
<evidence type="ECO:0000256" key="6">
    <source>
        <dbReference type="ARBA" id="ARBA00023136"/>
    </source>
</evidence>
<feature type="domain" description="ABC transmembrane type-1" evidence="8">
    <location>
        <begin position="78"/>
        <end position="267"/>
    </location>
</feature>
<evidence type="ECO:0000256" key="1">
    <source>
        <dbReference type="ARBA" id="ARBA00004651"/>
    </source>
</evidence>
<feature type="transmembrane region" description="Helical" evidence="7">
    <location>
        <begin position="245"/>
        <end position="266"/>
    </location>
</feature>
<dbReference type="CDD" id="cd06261">
    <property type="entry name" value="TM_PBP2"/>
    <property type="match status" value="1"/>
</dbReference>
<dbReference type="PROSITE" id="PS50928">
    <property type="entry name" value="ABC_TM1"/>
    <property type="match status" value="1"/>
</dbReference>
<comment type="subcellular location">
    <subcellularLocation>
        <location evidence="1 7">Cell membrane</location>
        <topology evidence="1 7">Multi-pass membrane protein</topology>
    </subcellularLocation>
</comment>
<dbReference type="GO" id="GO:0005886">
    <property type="term" value="C:plasma membrane"/>
    <property type="evidence" value="ECO:0007669"/>
    <property type="project" value="UniProtKB-SubCell"/>
</dbReference>
<evidence type="ECO:0000256" key="2">
    <source>
        <dbReference type="ARBA" id="ARBA00022448"/>
    </source>
</evidence>
<organism evidence="9 10">
    <name type="scientific">Paracandidimonas soli</name>
    <dbReference type="NCBI Taxonomy" id="1917182"/>
    <lineage>
        <taxon>Bacteria</taxon>
        <taxon>Pseudomonadati</taxon>
        <taxon>Pseudomonadota</taxon>
        <taxon>Betaproteobacteria</taxon>
        <taxon>Burkholderiales</taxon>
        <taxon>Alcaligenaceae</taxon>
        <taxon>Paracandidimonas</taxon>
    </lineage>
</organism>
<dbReference type="InterPro" id="IPR050366">
    <property type="entry name" value="BP-dependent_transpt_permease"/>
</dbReference>
<keyword evidence="2 7" id="KW-0813">Transport</keyword>
<dbReference type="AlphaFoldDB" id="A0A4R3V6Q3"/>
<proteinExistence type="inferred from homology"/>
<evidence type="ECO:0000256" key="4">
    <source>
        <dbReference type="ARBA" id="ARBA00022692"/>
    </source>
</evidence>
<keyword evidence="6 7" id="KW-0472">Membrane</keyword>
<dbReference type="OrthoDB" id="9783218at2"/>
<feature type="transmembrane region" description="Helical" evidence="7">
    <location>
        <begin position="127"/>
        <end position="152"/>
    </location>
</feature>
<evidence type="ECO:0000256" key="5">
    <source>
        <dbReference type="ARBA" id="ARBA00022989"/>
    </source>
</evidence>
<sequence length="279" mass="29666">MNTATISRFSFGGVKVAALLSAAYLVGLVCLAAFAPMLGLQDPFHIDASNLLASPSSQHWLGTDELGRDMLARVVHGARVSLLVAAAAVAVACLMGVAVGIGAAFAGRRAEAAIIRIVDVFVSLPEIFVALVVLAFIGGNLPTLIATIGLLYCPQFARVTWGVARGVRARDHVLAARSLGAGKLWIMWHEVLPNMRSIIAVQASFTFSFAMLLEAGLSFLGLGVRPPTPSWGQMVGSLKDYIFTNYWPVLVPALALFLTVLAVNILGDWLQDTLNPELQ</sequence>
<evidence type="ECO:0000313" key="10">
    <source>
        <dbReference type="Proteomes" id="UP000294692"/>
    </source>
</evidence>
<dbReference type="Proteomes" id="UP000294692">
    <property type="component" value="Unassembled WGS sequence"/>
</dbReference>
<dbReference type="InterPro" id="IPR000515">
    <property type="entry name" value="MetI-like"/>
</dbReference>
<dbReference type="SUPFAM" id="SSF161098">
    <property type="entry name" value="MetI-like"/>
    <property type="match status" value="1"/>
</dbReference>
<dbReference type="EMBL" id="SMBX01000003">
    <property type="protein sequence ID" value="TCV00757.1"/>
    <property type="molecule type" value="Genomic_DNA"/>
</dbReference>
<feature type="transmembrane region" description="Helical" evidence="7">
    <location>
        <begin position="12"/>
        <end position="35"/>
    </location>
</feature>
<feature type="transmembrane region" description="Helical" evidence="7">
    <location>
        <begin position="198"/>
        <end position="224"/>
    </location>
</feature>
<dbReference type="PANTHER" id="PTHR43386">
    <property type="entry name" value="OLIGOPEPTIDE TRANSPORT SYSTEM PERMEASE PROTEIN APPC"/>
    <property type="match status" value="1"/>
</dbReference>
<evidence type="ECO:0000256" key="7">
    <source>
        <dbReference type="RuleBase" id="RU363032"/>
    </source>
</evidence>
<evidence type="ECO:0000256" key="3">
    <source>
        <dbReference type="ARBA" id="ARBA00022475"/>
    </source>
</evidence>
<keyword evidence="4 7" id="KW-0812">Transmembrane</keyword>
<dbReference type="PANTHER" id="PTHR43386:SF25">
    <property type="entry name" value="PEPTIDE ABC TRANSPORTER PERMEASE PROTEIN"/>
    <property type="match status" value="1"/>
</dbReference>
<name>A0A4R3V6Q3_9BURK</name>
<evidence type="ECO:0000259" key="8">
    <source>
        <dbReference type="PROSITE" id="PS50928"/>
    </source>
</evidence>
<dbReference type="Pfam" id="PF00528">
    <property type="entry name" value="BPD_transp_1"/>
    <property type="match status" value="1"/>
</dbReference>
<keyword evidence="3" id="KW-1003">Cell membrane</keyword>
<feature type="transmembrane region" description="Helical" evidence="7">
    <location>
        <begin position="80"/>
        <end position="106"/>
    </location>
</feature>
<gene>
    <name evidence="9" type="ORF">EV686_103340</name>
</gene>
<dbReference type="Gene3D" id="1.10.3720.10">
    <property type="entry name" value="MetI-like"/>
    <property type="match status" value="1"/>
</dbReference>
<protein>
    <submittedName>
        <fullName evidence="9">Peptide/nickel transport system permease protein</fullName>
    </submittedName>
</protein>
<dbReference type="InterPro" id="IPR035906">
    <property type="entry name" value="MetI-like_sf"/>
</dbReference>
<keyword evidence="10" id="KW-1185">Reference proteome</keyword>
<dbReference type="RefSeq" id="WP_132475665.1">
    <property type="nucleotide sequence ID" value="NZ_JBHRVM010000001.1"/>
</dbReference>
<reference evidence="9 10" key="1">
    <citation type="submission" date="2019-03" db="EMBL/GenBank/DDBJ databases">
        <title>Genomic Encyclopedia of Type Strains, Phase IV (KMG-IV): sequencing the most valuable type-strain genomes for metagenomic binning, comparative biology and taxonomic classification.</title>
        <authorList>
            <person name="Goeker M."/>
        </authorList>
    </citation>
    <scope>NUCLEOTIDE SEQUENCE [LARGE SCALE GENOMIC DNA]</scope>
    <source>
        <strain evidence="9 10">DSM 100048</strain>
    </source>
</reference>
<comment type="similarity">
    <text evidence="7">Belongs to the binding-protein-dependent transport system permease family.</text>
</comment>